<dbReference type="GO" id="GO:0008270">
    <property type="term" value="F:zinc ion binding"/>
    <property type="evidence" value="ECO:0007669"/>
    <property type="project" value="UniProtKB-UniRule"/>
</dbReference>
<feature type="domain" description="Spt4/RpoE2 zinc finger" evidence="3">
    <location>
        <begin position="3"/>
        <end position="61"/>
    </location>
</feature>
<dbReference type="NCBIfam" id="NF041664">
    <property type="entry name" value="RNAP_arch_Epp"/>
    <property type="match status" value="1"/>
</dbReference>
<keyword evidence="2" id="KW-0805">Transcription regulation</keyword>
<name>A0A0E3KR20_METTE</name>
<dbReference type="PATRIC" id="fig|1434121.4.peg.1097"/>
<comment type="similarity">
    <text evidence="2">Belongs to the archaeal Spt4 family.</text>
</comment>
<comment type="subunit">
    <text evidence="2">Heterodimer composed of Spt4 and Spt5.</text>
</comment>
<dbReference type="InterPro" id="IPR029040">
    <property type="entry name" value="RPABC4/Spt4"/>
</dbReference>
<feature type="binding site" evidence="2">
    <location>
        <position position="21"/>
    </location>
    <ligand>
        <name>Zn(2+)</name>
        <dbReference type="ChEBI" id="CHEBI:29105"/>
    </ligand>
</feature>
<keyword evidence="2" id="KW-0479">Metal-binding</keyword>
<dbReference type="GO" id="GO:0000428">
    <property type="term" value="C:DNA-directed RNA polymerase complex"/>
    <property type="evidence" value="ECO:0007669"/>
    <property type="project" value="UniProtKB-KW"/>
</dbReference>
<proteinExistence type="inferred from homology"/>
<comment type="function">
    <text evidence="2">Stimulates transcription elongation.</text>
</comment>
<evidence type="ECO:0000256" key="1">
    <source>
        <dbReference type="ARBA" id="ARBA00023163"/>
    </source>
</evidence>
<evidence type="ECO:0000313" key="5">
    <source>
        <dbReference type="Proteomes" id="UP000056925"/>
    </source>
</evidence>
<dbReference type="Pfam" id="PF06093">
    <property type="entry name" value="Spt4"/>
    <property type="match status" value="1"/>
</dbReference>
<evidence type="ECO:0000259" key="3">
    <source>
        <dbReference type="SMART" id="SM01389"/>
    </source>
</evidence>
<feature type="binding site" evidence="2">
    <location>
        <position position="6"/>
    </location>
    <ligand>
        <name>Zn(2+)</name>
        <dbReference type="ChEBI" id="CHEBI:29105"/>
    </ligand>
</feature>
<dbReference type="HAMAP" id="MF_00949">
    <property type="entry name" value="Spt4_arch"/>
    <property type="match status" value="1"/>
</dbReference>
<dbReference type="GeneID" id="41602171"/>
<dbReference type="RefSeq" id="WP_048168120.1">
    <property type="nucleotide sequence ID" value="NZ_CP009502.1"/>
</dbReference>
<dbReference type="PANTHER" id="PTHR40704">
    <property type="entry name" value="TRANSCRIPTION ELONGATION FACTOR SPT4"/>
    <property type="match status" value="1"/>
</dbReference>
<dbReference type="PANTHER" id="PTHR40704:SF1">
    <property type="entry name" value="TRANSCRIPTION ELONGATION FACTOR SPT4"/>
    <property type="match status" value="1"/>
</dbReference>
<dbReference type="SUPFAM" id="SSF63393">
    <property type="entry name" value="RNA polymerase subunits"/>
    <property type="match status" value="1"/>
</dbReference>
<protein>
    <recommendedName>
        <fullName evidence="2">Transcription elongation factor Spt4</fullName>
    </recommendedName>
</protein>
<dbReference type="InterPro" id="IPR038589">
    <property type="entry name" value="Spt4_dom_sf"/>
</dbReference>
<dbReference type="GO" id="GO:0006355">
    <property type="term" value="P:regulation of DNA-templated transcription"/>
    <property type="evidence" value="ECO:0007669"/>
    <property type="project" value="UniProtKB-UniRule"/>
</dbReference>
<reference evidence="4 5" key="1">
    <citation type="submission" date="2014-07" db="EMBL/GenBank/DDBJ databases">
        <title>Methanogenic archaea and the global carbon cycle.</title>
        <authorList>
            <person name="Henriksen J.R."/>
            <person name="Luke J."/>
            <person name="Reinhart S."/>
            <person name="Benedict M.N."/>
            <person name="Youngblut N.D."/>
            <person name="Metcalf M.E."/>
            <person name="Whitaker R.J."/>
            <person name="Metcalf W.W."/>
        </authorList>
    </citation>
    <scope>NUCLEOTIDE SEQUENCE [LARGE SCALE GENOMIC DNA]</scope>
    <source>
        <strain evidence="4 5">CHTI-55</strain>
    </source>
</reference>
<sequence length="61" mass="6774">MAEKVCRHCMRVLDGQTCVVCGTSDLAEEWSGLVIILDPERSEIAKKLGVDIPDKFALKVR</sequence>
<dbReference type="EMBL" id="CP009502">
    <property type="protein sequence ID" value="AKB15181.1"/>
    <property type="molecule type" value="Genomic_DNA"/>
</dbReference>
<gene>
    <name evidence="2" type="primary">spt4</name>
    <name evidence="4" type="ORF">MSTHC_0863</name>
</gene>
<dbReference type="InterPro" id="IPR007178">
    <property type="entry name" value="Spt4_arch"/>
</dbReference>
<evidence type="ECO:0000256" key="2">
    <source>
        <dbReference type="HAMAP-Rule" id="MF_00949"/>
    </source>
</evidence>
<feature type="binding site" evidence="2">
    <location>
        <position position="9"/>
    </location>
    <ligand>
        <name>Zn(2+)</name>
        <dbReference type="ChEBI" id="CHEBI:29105"/>
    </ligand>
</feature>
<organism evidence="4 5">
    <name type="scientific">Methanosarcina thermophila CHTI-55</name>
    <dbReference type="NCBI Taxonomy" id="1434121"/>
    <lineage>
        <taxon>Archaea</taxon>
        <taxon>Methanobacteriati</taxon>
        <taxon>Methanobacteriota</taxon>
        <taxon>Stenosarchaea group</taxon>
        <taxon>Methanomicrobia</taxon>
        <taxon>Methanosarcinales</taxon>
        <taxon>Methanosarcinaceae</taxon>
        <taxon>Methanosarcina</taxon>
    </lineage>
</organism>
<dbReference type="HOGENOM" id="CLU_199467_0_0_2"/>
<dbReference type="Gene3D" id="2.20.28.90">
    <property type="match status" value="1"/>
</dbReference>
<feature type="binding site" evidence="2">
    <location>
        <position position="18"/>
    </location>
    <ligand>
        <name>Zn(2+)</name>
        <dbReference type="ChEBI" id="CHEBI:29105"/>
    </ligand>
</feature>
<dbReference type="SMART" id="SM01389">
    <property type="entry name" value="Spt4"/>
    <property type="match status" value="1"/>
</dbReference>
<evidence type="ECO:0000313" key="4">
    <source>
        <dbReference type="EMBL" id="AKB15181.1"/>
    </source>
</evidence>
<dbReference type="Proteomes" id="UP000056925">
    <property type="component" value="Chromosome"/>
</dbReference>
<keyword evidence="4" id="KW-0240">DNA-directed RNA polymerase</keyword>
<dbReference type="KEGG" id="mthe:MSTHC_0863"/>
<dbReference type="InterPro" id="IPR022800">
    <property type="entry name" value="Spt4/RpoE2_Znf"/>
</dbReference>
<keyword evidence="2" id="KW-0862">Zinc</keyword>
<keyword evidence="1 2" id="KW-0804">Transcription</keyword>
<dbReference type="AlphaFoldDB" id="A0A0E3KR20"/>
<accession>A0A0E3KR20</accession>